<evidence type="ECO:0000256" key="1">
    <source>
        <dbReference type="ARBA" id="ARBA00010641"/>
    </source>
</evidence>
<dbReference type="Pfam" id="PF04542">
    <property type="entry name" value="Sigma70_r2"/>
    <property type="match status" value="1"/>
</dbReference>
<accession>A0ABW4QDB8</accession>
<dbReference type="InterPro" id="IPR013249">
    <property type="entry name" value="RNA_pol_sigma70_r4_t2"/>
</dbReference>
<dbReference type="EMBL" id="JBHUFW010000002">
    <property type="protein sequence ID" value="MFD1861576.1"/>
    <property type="molecule type" value="Genomic_DNA"/>
</dbReference>
<dbReference type="PANTHER" id="PTHR43133:SF25">
    <property type="entry name" value="RNA POLYMERASE SIGMA FACTOR RFAY-RELATED"/>
    <property type="match status" value="1"/>
</dbReference>
<dbReference type="InterPro" id="IPR013324">
    <property type="entry name" value="RNA_pol_sigma_r3/r4-like"/>
</dbReference>
<dbReference type="SUPFAM" id="SSF88946">
    <property type="entry name" value="Sigma2 domain of RNA polymerase sigma factors"/>
    <property type="match status" value="1"/>
</dbReference>
<dbReference type="InterPro" id="IPR007627">
    <property type="entry name" value="RNA_pol_sigma70_r2"/>
</dbReference>
<dbReference type="SUPFAM" id="SSF88659">
    <property type="entry name" value="Sigma3 and sigma4 domains of RNA polymerase sigma factors"/>
    <property type="match status" value="1"/>
</dbReference>
<dbReference type="NCBIfam" id="TIGR02937">
    <property type="entry name" value="sigma70-ECF"/>
    <property type="match status" value="1"/>
</dbReference>
<name>A0ABW4QDB8_9BACL</name>
<dbReference type="InterPro" id="IPR014284">
    <property type="entry name" value="RNA_pol_sigma-70_dom"/>
</dbReference>
<dbReference type="CDD" id="cd06171">
    <property type="entry name" value="Sigma70_r4"/>
    <property type="match status" value="1"/>
</dbReference>
<protein>
    <submittedName>
        <fullName evidence="7">RNA polymerase sigma factor</fullName>
    </submittedName>
</protein>
<evidence type="ECO:0000313" key="7">
    <source>
        <dbReference type="EMBL" id="MFD1861576.1"/>
    </source>
</evidence>
<dbReference type="Pfam" id="PF08281">
    <property type="entry name" value="Sigma70_r4_2"/>
    <property type="match status" value="1"/>
</dbReference>
<keyword evidence="4" id="KW-0804">Transcription</keyword>
<dbReference type="Proteomes" id="UP001597273">
    <property type="component" value="Unassembled WGS sequence"/>
</dbReference>
<dbReference type="Gene3D" id="1.10.1740.10">
    <property type="match status" value="1"/>
</dbReference>
<feature type="domain" description="RNA polymerase sigma-70 region 2" evidence="5">
    <location>
        <begin position="20"/>
        <end position="86"/>
    </location>
</feature>
<organism evidence="7 8">
    <name type="scientific">Planococcus chinensis</name>
    <dbReference type="NCBI Taxonomy" id="272917"/>
    <lineage>
        <taxon>Bacteria</taxon>
        <taxon>Bacillati</taxon>
        <taxon>Bacillota</taxon>
        <taxon>Bacilli</taxon>
        <taxon>Bacillales</taxon>
        <taxon>Caryophanaceae</taxon>
        <taxon>Planococcus</taxon>
    </lineage>
</organism>
<evidence type="ECO:0000256" key="3">
    <source>
        <dbReference type="ARBA" id="ARBA00023082"/>
    </source>
</evidence>
<feature type="domain" description="RNA polymerase sigma factor 70 region 4 type 2" evidence="6">
    <location>
        <begin position="108"/>
        <end position="158"/>
    </location>
</feature>
<keyword evidence="3" id="KW-0731">Sigma factor</keyword>
<comment type="similarity">
    <text evidence="1">Belongs to the sigma-70 factor family. ECF subfamily.</text>
</comment>
<dbReference type="InterPro" id="IPR013325">
    <property type="entry name" value="RNA_pol_sigma_r2"/>
</dbReference>
<gene>
    <name evidence="7" type="ORF">ACFSDB_01490</name>
</gene>
<proteinExistence type="inferred from homology"/>
<evidence type="ECO:0000259" key="5">
    <source>
        <dbReference type="Pfam" id="PF04542"/>
    </source>
</evidence>
<evidence type="ECO:0000256" key="2">
    <source>
        <dbReference type="ARBA" id="ARBA00023015"/>
    </source>
</evidence>
<comment type="caution">
    <text evidence="7">The sequence shown here is derived from an EMBL/GenBank/DDBJ whole genome shotgun (WGS) entry which is preliminary data.</text>
</comment>
<keyword evidence="2" id="KW-0805">Transcription regulation</keyword>
<evidence type="ECO:0000313" key="8">
    <source>
        <dbReference type="Proteomes" id="UP001597273"/>
    </source>
</evidence>
<dbReference type="RefSeq" id="WP_377338999.1">
    <property type="nucleotide sequence ID" value="NZ_JBHUFW010000002.1"/>
</dbReference>
<dbReference type="Gene3D" id="1.10.10.10">
    <property type="entry name" value="Winged helix-like DNA-binding domain superfamily/Winged helix DNA-binding domain"/>
    <property type="match status" value="1"/>
</dbReference>
<keyword evidence="8" id="KW-1185">Reference proteome</keyword>
<sequence>MKEAAKQKAGNGMEANTMLENLKDDLIRFARSISRHEQEAFDLVQDAWEKSLKESTLQDLPLHKQRAWFFRVMKNRLIDDRRRDHRLSAWETEMDFQDPRYAASGIEMAELLGKLPPELSDLVFKRYWLGMTSQEIGEGLGIPAATVRYKLHQAIKRLRKHLEGDL</sequence>
<reference evidence="8" key="1">
    <citation type="journal article" date="2019" name="Int. J. Syst. Evol. Microbiol.">
        <title>The Global Catalogue of Microorganisms (GCM) 10K type strain sequencing project: providing services to taxonomists for standard genome sequencing and annotation.</title>
        <authorList>
            <consortium name="The Broad Institute Genomics Platform"/>
            <consortium name="The Broad Institute Genome Sequencing Center for Infectious Disease"/>
            <person name="Wu L."/>
            <person name="Ma J."/>
        </authorList>
    </citation>
    <scope>NUCLEOTIDE SEQUENCE [LARGE SCALE GENOMIC DNA]</scope>
    <source>
        <strain evidence="8">CGMCC 1.15475</strain>
    </source>
</reference>
<dbReference type="InterPro" id="IPR039425">
    <property type="entry name" value="RNA_pol_sigma-70-like"/>
</dbReference>
<evidence type="ECO:0000256" key="4">
    <source>
        <dbReference type="ARBA" id="ARBA00023163"/>
    </source>
</evidence>
<evidence type="ECO:0000259" key="6">
    <source>
        <dbReference type="Pfam" id="PF08281"/>
    </source>
</evidence>
<dbReference type="InterPro" id="IPR036388">
    <property type="entry name" value="WH-like_DNA-bd_sf"/>
</dbReference>
<dbReference type="PANTHER" id="PTHR43133">
    <property type="entry name" value="RNA POLYMERASE ECF-TYPE SIGMA FACTO"/>
    <property type="match status" value="1"/>
</dbReference>